<dbReference type="OrthoDB" id="9805159at2"/>
<dbReference type="SMART" id="SM00642">
    <property type="entry name" value="Aamy"/>
    <property type="match status" value="1"/>
</dbReference>
<name>A0A1S1NYV9_9GAMM</name>
<dbReference type="InterPro" id="IPR017853">
    <property type="entry name" value="GH"/>
</dbReference>
<dbReference type="Proteomes" id="UP000322553">
    <property type="component" value="Chromosome"/>
</dbReference>
<evidence type="ECO:0000313" key="2">
    <source>
        <dbReference type="Proteomes" id="UP000322553"/>
    </source>
</evidence>
<protein>
    <submittedName>
        <fullName evidence="1">Malto-oligosyltrehalose synthase</fullName>
    </submittedName>
</protein>
<dbReference type="STRING" id="657387.BH688_09320"/>
<dbReference type="Gene3D" id="3.20.20.80">
    <property type="entry name" value="Glycosidases"/>
    <property type="match status" value="4"/>
</dbReference>
<dbReference type="GO" id="GO:0047470">
    <property type="term" value="F:(1,4)-alpha-D-glucan 1-alpha-D-glucosylmutase activity"/>
    <property type="evidence" value="ECO:0007669"/>
    <property type="project" value="TreeGrafter"/>
</dbReference>
<gene>
    <name evidence="1" type="primary">treY</name>
    <name evidence="1" type="ORF">FY550_12350</name>
</gene>
<dbReference type="AlphaFoldDB" id="A0A1S1NYV9"/>
<keyword evidence="2" id="KW-1185">Reference proteome</keyword>
<accession>A0A1S1NYV9</accession>
<dbReference type="GO" id="GO:0030980">
    <property type="term" value="P:alpha-glucan catabolic process"/>
    <property type="evidence" value="ECO:0007669"/>
    <property type="project" value="TreeGrafter"/>
</dbReference>
<dbReference type="InterPro" id="IPR006047">
    <property type="entry name" value="GH13_cat_dom"/>
</dbReference>
<proteinExistence type="predicted"/>
<dbReference type="RefSeq" id="WP_070978694.1">
    <property type="nucleotide sequence ID" value="NZ_CP043420.1"/>
</dbReference>
<dbReference type="GO" id="GO:0005992">
    <property type="term" value="P:trehalose biosynthetic process"/>
    <property type="evidence" value="ECO:0007669"/>
    <property type="project" value="TreeGrafter"/>
</dbReference>
<organism evidence="1 2">
    <name type="scientific">Kushneria phosphatilytica</name>
    <dbReference type="NCBI Taxonomy" id="657387"/>
    <lineage>
        <taxon>Bacteria</taxon>
        <taxon>Pseudomonadati</taxon>
        <taxon>Pseudomonadota</taxon>
        <taxon>Gammaproteobacteria</taxon>
        <taxon>Oceanospirillales</taxon>
        <taxon>Halomonadaceae</taxon>
        <taxon>Kushneria</taxon>
    </lineage>
</organism>
<dbReference type="InterPro" id="IPR012767">
    <property type="entry name" value="Trehalose_TreY"/>
</dbReference>
<dbReference type="SUPFAM" id="SSF51445">
    <property type="entry name" value="(Trans)glycosidases"/>
    <property type="match status" value="1"/>
</dbReference>
<dbReference type="Pfam" id="PF00128">
    <property type="entry name" value="Alpha-amylase"/>
    <property type="match status" value="1"/>
</dbReference>
<dbReference type="CDD" id="cd11336">
    <property type="entry name" value="AmyAc_MTSase"/>
    <property type="match status" value="1"/>
</dbReference>
<sequence>MTSLRATLRLQFHPGFTLDDACELVDYCSALGISHLYASPLLKSRTDSTHGYDGVDPTRIDPQLGGEEALARLVERLHARDMGLIMDIVPNHLAIGHENPWWQDVLQMGQQSAHAHFFDIDWHSPDPALQGRMLLPLLGDTYGSVLRSGELQPGFDAELGELQVSYHEHRFPLAMHSLGPLLESAGASSLAALANALPLTVDEAESARAGVAELRTALQQWLTQSSARDALARVLADHDGSTPERAERLHALLERQWYRLAWWRAGNDELNWRRFFDVTELAGVRVELPDVFEAVHARVFDLIERGWVDGVRIDHVDGLADPRGYCLQLRTRLDELAARRPVTTRTSAPDRLPILVEKILAEDEQLHDDWGVDGDTGYAFMNSVNALQHRPDGEAPLAALWSSLSGRTADFSEETVRSRRLMLKSLLASEFEGTVRALRAVACSHPDHRDLTTGMIRRALRELVVQFGIYRTYADDHGRPVQDEPHFQRALKVARYCVEPPGQQVLDALECWLGSEAPVNFPEPERTARLRAITRFQQLTSPVAAKAVEDTAGYRCAVLLSRSDVGFEADTFSMSVERFHAANQDRHARFPHAMLTTATHDHKRGEDVRARLAALSEWASVYTEAVRQWFVDASALRGRTASTGGVTVMPADELMLYQILVGAWPLDLLPDDEAGMTAFAERIEAWQQKALREAKLNSHWLYTNEPYEQACRDFTRGLLTSPEMHELRHSIHGMAMRIAPTGAINSLVQTLLRMTAPGMPDLYQGTEYWDFSLVDPDNRRPVDFEARQRTLASSDSLVELQTHWQDGRIKQALIHGVLMLRQRYPVLFAEGEYLPLSVEGEGADQVVAFQRRHGQQQLVVVAARHAGTMSGEGLQIDPECWGRTRIRWFDESNMQVCRMPWKDWLTGRTIVLHCAESSLGRCMEQSVTLGRLLAELPFCLLVRDDAGDP</sequence>
<dbReference type="NCBIfam" id="TIGR02401">
    <property type="entry name" value="trehalose_TreY"/>
    <property type="match status" value="1"/>
</dbReference>
<dbReference type="EMBL" id="CP043420">
    <property type="protein sequence ID" value="QEL11849.1"/>
    <property type="molecule type" value="Genomic_DNA"/>
</dbReference>
<dbReference type="PANTHER" id="PTHR10357">
    <property type="entry name" value="ALPHA-AMYLASE FAMILY MEMBER"/>
    <property type="match status" value="1"/>
</dbReference>
<reference evidence="1 2" key="1">
    <citation type="submission" date="2019-08" db="EMBL/GenBank/DDBJ databases">
        <title>Complete genome sequence of Kushneria sp. YCWA18, a halophilic phosphate-solubilizing bacterium isolated from Daqiao saltern in China.</title>
        <authorList>
            <person name="Du G.-X."/>
            <person name="Qu L.-Y."/>
        </authorList>
    </citation>
    <scope>NUCLEOTIDE SEQUENCE [LARGE SCALE GENOMIC DNA]</scope>
    <source>
        <strain evidence="1 2">YCWA18</strain>
    </source>
</reference>
<evidence type="ECO:0000313" key="1">
    <source>
        <dbReference type="EMBL" id="QEL11849.1"/>
    </source>
</evidence>
<dbReference type="KEGG" id="kuy:FY550_12350"/>
<dbReference type="PANTHER" id="PTHR10357:SF216">
    <property type="entry name" value="MALTOOLIGOSYL TREHALOSE SYNTHASE-RELATED"/>
    <property type="match status" value="1"/>
</dbReference>